<keyword evidence="3" id="KW-1185">Reference proteome</keyword>
<feature type="compositionally biased region" description="Basic and acidic residues" evidence="1">
    <location>
        <begin position="75"/>
        <end position="85"/>
    </location>
</feature>
<reference evidence="2 3" key="1">
    <citation type="submission" date="2014-06" db="EMBL/GenBank/DDBJ databases">
        <title>Evolutionary Origins and Diversification of the Mycorrhizal Mutualists.</title>
        <authorList>
            <consortium name="DOE Joint Genome Institute"/>
            <consortium name="Mycorrhizal Genomics Consortium"/>
            <person name="Kohler A."/>
            <person name="Kuo A."/>
            <person name="Nagy L.G."/>
            <person name="Floudas D."/>
            <person name="Copeland A."/>
            <person name="Barry K.W."/>
            <person name="Cichocki N."/>
            <person name="Veneault-Fourrey C."/>
            <person name="LaButti K."/>
            <person name="Lindquist E.A."/>
            <person name="Lipzen A."/>
            <person name="Lundell T."/>
            <person name="Morin E."/>
            <person name="Murat C."/>
            <person name="Riley R."/>
            <person name="Ohm R."/>
            <person name="Sun H."/>
            <person name="Tunlid A."/>
            <person name="Henrissat B."/>
            <person name="Grigoriev I.V."/>
            <person name="Hibbett D.S."/>
            <person name="Martin F."/>
        </authorList>
    </citation>
    <scope>NUCLEOTIDE SEQUENCE [LARGE SCALE GENOMIC DNA]</scope>
    <source>
        <strain evidence="2 3">SS14</strain>
    </source>
</reference>
<protein>
    <submittedName>
        <fullName evidence="2">Uncharacterized protein</fullName>
    </submittedName>
</protein>
<dbReference type="AlphaFoldDB" id="A0A0C9VIH5"/>
<gene>
    <name evidence="2" type="ORF">M422DRAFT_48762</name>
</gene>
<sequence length="164" mass="18725">MCLLTLKRGAKLQPPRLAGDEGLIQEWVWELADEETRSKKSKLFQRKQQKDRFDFAKLEAKLANSRNEKEAQAIKFELNRRKSPDIDEIPTEALEHLHEDPHGGNGREPDRPSGLGQQDDSYRPGKSDSGASHELEPRPKSQQTDAFGLHRERKAGQDDNGFLR</sequence>
<dbReference type="Proteomes" id="UP000054279">
    <property type="component" value="Unassembled WGS sequence"/>
</dbReference>
<proteinExistence type="predicted"/>
<dbReference type="EMBL" id="KN837138">
    <property type="protein sequence ID" value="KIJ41297.1"/>
    <property type="molecule type" value="Genomic_DNA"/>
</dbReference>
<dbReference type="HOGENOM" id="CLU_1620137_0_0_1"/>
<feature type="compositionally biased region" description="Basic and acidic residues" evidence="1">
    <location>
        <begin position="120"/>
        <end position="139"/>
    </location>
</feature>
<evidence type="ECO:0000256" key="1">
    <source>
        <dbReference type="SAM" id="MobiDB-lite"/>
    </source>
</evidence>
<evidence type="ECO:0000313" key="2">
    <source>
        <dbReference type="EMBL" id="KIJ41297.1"/>
    </source>
</evidence>
<name>A0A0C9VIH5_SPHS4</name>
<feature type="compositionally biased region" description="Basic and acidic residues" evidence="1">
    <location>
        <begin position="93"/>
        <end position="111"/>
    </location>
</feature>
<feature type="region of interest" description="Disordered" evidence="1">
    <location>
        <begin position="75"/>
        <end position="164"/>
    </location>
</feature>
<evidence type="ECO:0000313" key="3">
    <source>
        <dbReference type="Proteomes" id="UP000054279"/>
    </source>
</evidence>
<organism evidence="2 3">
    <name type="scientific">Sphaerobolus stellatus (strain SS14)</name>
    <dbReference type="NCBI Taxonomy" id="990650"/>
    <lineage>
        <taxon>Eukaryota</taxon>
        <taxon>Fungi</taxon>
        <taxon>Dikarya</taxon>
        <taxon>Basidiomycota</taxon>
        <taxon>Agaricomycotina</taxon>
        <taxon>Agaricomycetes</taxon>
        <taxon>Phallomycetidae</taxon>
        <taxon>Geastrales</taxon>
        <taxon>Sphaerobolaceae</taxon>
        <taxon>Sphaerobolus</taxon>
    </lineage>
</organism>
<accession>A0A0C9VIH5</accession>
<feature type="compositionally biased region" description="Basic and acidic residues" evidence="1">
    <location>
        <begin position="148"/>
        <end position="157"/>
    </location>
</feature>